<evidence type="ECO:0000256" key="2">
    <source>
        <dbReference type="ARBA" id="ARBA00022692"/>
    </source>
</evidence>
<dbReference type="RefSeq" id="WP_344700685.1">
    <property type="nucleotide sequence ID" value="NZ_BAABCK010000002.1"/>
</dbReference>
<dbReference type="EMBL" id="BAABCK010000002">
    <property type="protein sequence ID" value="GAA3714193.1"/>
    <property type="molecule type" value="Genomic_DNA"/>
</dbReference>
<dbReference type="NCBIfam" id="NF002796">
    <property type="entry name" value="PRK02935.1"/>
    <property type="match status" value="1"/>
</dbReference>
<gene>
    <name evidence="6" type="ORF">GCM10022378_01240</name>
</gene>
<feature type="transmembrane region" description="Helical" evidence="5">
    <location>
        <begin position="12"/>
        <end position="32"/>
    </location>
</feature>
<keyword evidence="3 5" id="KW-1133">Transmembrane helix</keyword>
<keyword evidence="2 5" id="KW-0812">Transmembrane</keyword>
<evidence type="ECO:0000256" key="3">
    <source>
        <dbReference type="ARBA" id="ARBA00022989"/>
    </source>
</evidence>
<accession>A0ABP7E6R8</accession>
<evidence type="ECO:0000313" key="7">
    <source>
        <dbReference type="Proteomes" id="UP001500920"/>
    </source>
</evidence>
<organism evidence="6 7">
    <name type="scientific">Salinicoccus jeotgali</name>
    <dbReference type="NCBI Taxonomy" id="381634"/>
    <lineage>
        <taxon>Bacteria</taxon>
        <taxon>Bacillati</taxon>
        <taxon>Bacillota</taxon>
        <taxon>Bacilli</taxon>
        <taxon>Bacillales</taxon>
        <taxon>Staphylococcaceae</taxon>
        <taxon>Salinicoccus</taxon>
    </lineage>
</organism>
<evidence type="ECO:0000256" key="4">
    <source>
        <dbReference type="ARBA" id="ARBA00023136"/>
    </source>
</evidence>
<sequence>MKKQGNKILRIRGYALALIFIGMIIMYAGVFFRTIPWLFSIFLFVGLLPILLSFAIYFWVGMISTRALTVQCPNCEKHTKILGHVDFCQHCKEPLTVDKELEGEDFSLDYNVPHRREKAIEEKKQDGNMQKDEQA</sequence>
<name>A0ABP7E6R8_9STAP</name>
<evidence type="ECO:0000313" key="6">
    <source>
        <dbReference type="EMBL" id="GAA3714193.1"/>
    </source>
</evidence>
<evidence type="ECO:0000256" key="5">
    <source>
        <dbReference type="SAM" id="Phobius"/>
    </source>
</evidence>
<keyword evidence="1" id="KW-1003">Cell membrane</keyword>
<proteinExistence type="predicted"/>
<keyword evidence="4 5" id="KW-0472">Membrane</keyword>
<evidence type="ECO:0000256" key="1">
    <source>
        <dbReference type="ARBA" id="ARBA00022475"/>
    </source>
</evidence>
<comment type="caution">
    <text evidence="6">The sequence shown here is derived from an EMBL/GenBank/DDBJ whole genome shotgun (WGS) entry which is preliminary data.</text>
</comment>
<feature type="transmembrane region" description="Helical" evidence="5">
    <location>
        <begin position="38"/>
        <end position="60"/>
    </location>
</feature>
<dbReference type="Proteomes" id="UP001500920">
    <property type="component" value="Unassembled WGS sequence"/>
</dbReference>
<dbReference type="Pfam" id="PF11023">
    <property type="entry name" value="DUF2614"/>
    <property type="match status" value="1"/>
</dbReference>
<keyword evidence="7" id="KW-1185">Reference proteome</keyword>
<reference evidence="7" key="1">
    <citation type="journal article" date="2019" name="Int. J. Syst. Evol. Microbiol.">
        <title>The Global Catalogue of Microorganisms (GCM) 10K type strain sequencing project: providing services to taxonomists for standard genome sequencing and annotation.</title>
        <authorList>
            <consortium name="The Broad Institute Genomics Platform"/>
            <consortium name="The Broad Institute Genome Sequencing Center for Infectious Disease"/>
            <person name="Wu L."/>
            <person name="Ma J."/>
        </authorList>
    </citation>
    <scope>NUCLEOTIDE SEQUENCE [LARGE SCALE GENOMIC DNA]</scope>
    <source>
        <strain evidence="7">JCM 16981</strain>
    </source>
</reference>
<protein>
    <submittedName>
        <fullName evidence="6">YgzB family protein</fullName>
    </submittedName>
</protein>
<dbReference type="InterPro" id="IPR020912">
    <property type="entry name" value="UPF0295"/>
</dbReference>